<evidence type="ECO:0000256" key="1">
    <source>
        <dbReference type="SAM" id="MobiDB-lite"/>
    </source>
</evidence>
<dbReference type="Pfam" id="PF03993">
    <property type="entry name" value="DUF349"/>
    <property type="match status" value="3"/>
</dbReference>
<accession>A0ABU7MSM8</accession>
<protein>
    <submittedName>
        <fullName evidence="2">DUF349 domain-containing protein</fullName>
    </submittedName>
</protein>
<keyword evidence="3" id="KW-1185">Reference proteome</keyword>
<gene>
    <name evidence="2" type="ORF">V1Y59_07075</name>
</gene>
<reference evidence="2 3" key="1">
    <citation type="submission" date="2024-01" db="EMBL/GenBank/DDBJ databases">
        <title>Draft genome sequence of Gordonia sp. PKS22-38.</title>
        <authorList>
            <person name="Suphannarot A."/>
            <person name="Mingma R."/>
        </authorList>
    </citation>
    <scope>NUCLEOTIDE SEQUENCE [LARGE SCALE GENOMIC DNA]</scope>
    <source>
        <strain evidence="2 3">PKS22-38</strain>
    </source>
</reference>
<feature type="region of interest" description="Disordered" evidence="1">
    <location>
        <begin position="386"/>
        <end position="436"/>
    </location>
</feature>
<sequence length="457" mass="50317">MTNPTDPAPASDPAAAPRPGPPKPRPMPKPGPRPGPRPGAAEIHPVPTPVPCGDPHEFGRIDSDGVVWLKVGGTERQIGSWQAGSVEDGLAHFSRKFDDLATEVEILEERLAARSGDPRKAQAAARHLLETLPTAAVIGDVNALEQRLTAIVGSADEVADSIKAEREQVRATAIARKEELAAEAEQIGAESTQWKVAGDRLRAILDEWKTIKGVDRKTDDMLWKRYAKARDAFNRRRGAHFAELDRERAGAKARKEELIVRAEELSGSTDWGPTSARFRELLTEWKAAGRAPRDSDDALWQRFKAAQDVFFSARNAASSERDSEFAANAAAKVSLLDHAERAIDPAADLDAARRELRSFREQWDEIGKVPRDQMGSLEGRARALEKRVRDAEDAQWQRTDPEAQARAAQFADRTAQLEDQARKAEERGKAKDAAKLREQAAQWKEWADAAASAIADR</sequence>
<feature type="region of interest" description="Disordered" evidence="1">
    <location>
        <begin position="1"/>
        <end position="55"/>
    </location>
</feature>
<feature type="compositionally biased region" description="Pro residues" evidence="1">
    <location>
        <begin position="16"/>
        <end position="37"/>
    </location>
</feature>
<evidence type="ECO:0000313" key="2">
    <source>
        <dbReference type="EMBL" id="MEE4022834.1"/>
    </source>
</evidence>
<feature type="compositionally biased region" description="Basic and acidic residues" evidence="1">
    <location>
        <begin position="415"/>
        <end position="436"/>
    </location>
</feature>
<evidence type="ECO:0000313" key="3">
    <source>
        <dbReference type="Proteomes" id="UP001335729"/>
    </source>
</evidence>
<organism evidence="2 3">
    <name type="scientific">Gordonia prachuapensis</name>
    <dbReference type="NCBI Taxonomy" id="3115651"/>
    <lineage>
        <taxon>Bacteria</taxon>
        <taxon>Bacillati</taxon>
        <taxon>Actinomycetota</taxon>
        <taxon>Actinomycetes</taxon>
        <taxon>Mycobacteriales</taxon>
        <taxon>Gordoniaceae</taxon>
        <taxon>Gordonia</taxon>
    </lineage>
</organism>
<dbReference type="InterPro" id="IPR007139">
    <property type="entry name" value="DUF349"/>
</dbReference>
<proteinExistence type="predicted"/>
<dbReference type="Proteomes" id="UP001335729">
    <property type="component" value="Unassembled WGS sequence"/>
</dbReference>
<name>A0ABU7MSM8_9ACTN</name>
<comment type="caution">
    <text evidence="2">The sequence shown here is derived from an EMBL/GenBank/DDBJ whole genome shotgun (WGS) entry which is preliminary data.</text>
</comment>
<dbReference type="EMBL" id="JAZDUE010000004">
    <property type="protein sequence ID" value="MEE4022834.1"/>
    <property type="molecule type" value="Genomic_DNA"/>
</dbReference>
<dbReference type="RefSeq" id="WP_330504109.1">
    <property type="nucleotide sequence ID" value="NZ_JAZDUE010000004.1"/>
</dbReference>